<keyword evidence="2" id="KW-1185">Reference proteome</keyword>
<dbReference type="KEGG" id="scac:106084384"/>
<accession>A0A1I8Q3Q3</accession>
<evidence type="ECO:0000313" key="1">
    <source>
        <dbReference type="EnsemblMetazoa" id="SCAU013593-PA"/>
    </source>
</evidence>
<dbReference type="EnsemblMetazoa" id="SCAU013593-RA">
    <property type="protein sequence ID" value="SCAU013593-PA"/>
    <property type="gene ID" value="SCAU013593"/>
</dbReference>
<protein>
    <submittedName>
        <fullName evidence="1">Uncharacterized protein</fullName>
    </submittedName>
</protein>
<name>A0A1I8Q3Q3_STOCA</name>
<dbReference type="OrthoDB" id="7765038at2759"/>
<dbReference type="AlphaFoldDB" id="A0A1I8Q3Q3"/>
<organism evidence="1 2">
    <name type="scientific">Stomoxys calcitrans</name>
    <name type="common">Stable fly</name>
    <name type="synonym">Conops calcitrans</name>
    <dbReference type="NCBI Taxonomy" id="35570"/>
    <lineage>
        <taxon>Eukaryota</taxon>
        <taxon>Metazoa</taxon>
        <taxon>Ecdysozoa</taxon>
        <taxon>Arthropoda</taxon>
        <taxon>Hexapoda</taxon>
        <taxon>Insecta</taxon>
        <taxon>Pterygota</taxon>
        <taxon>Neoptera</taxon>
        <taxon>Endopterygota</taxon>
        <taxon>Diptera</taxon>
        <taxon>Brachycera</taxon>
        <taxon>Muscomorpha</taxon>
        <taxon>Muscoidea</taxon>
        <taxon>Muscidae</taxon>
        <taxon>Stomoxys</taxon>
    </lineage>
</organism>
<proteinExistence type="predicted"/>
<dbReference type="Proteomes" id="UP000095300">
    <property type="component" value="Unassembled WGS sequence"/>
</dbReference>
<evidence type="ECO:0000313" key="2">
    <source>
        <dbReference type="Proteomes" id="UP000095300"/>
    </source>
</evidence>
<reference evidence="1" key="1">
    <citation type="submission" date="2020-05" db="UniProtKB">
        <authorList>
            <consortium name="EnsemblMetazoa"/>
        </authorList>
    </citation>
    <scope>IDENTIFICATION</scope>
    <source>
        <strain evidence="1">USDA</strain>
    </source>
</reference>
<gene>
    <name evidence="1" type="primary">106084384</name>
</gene>
<dbReference type="VEuPathDB" id="VectorBase:SCAU013593"/>
<sequence>MEENDIQMRDAIISSPAGYKIDTLTLSDPEEDDNLEDEERDESLLWSIEDTMFFAQGLRNHSAGKSKSVFVTWNENYLLNFVFKTSSKNKKTTLTKVHLTMPQAPTPEAEAEEVVDMLILEMNTLLLMKSGRVYYFSSVKAMHMVSWLNNVRCFCNCPQTQFAVIRLAEHETTKQLLLEVYQDVPHLGETLNAGEVVHHSYDISFDQQNLFNCNWDSERYILFSLIADEENIGFLKQLVSIGNVMRSKEEKTMLEMNQEVHIFTISGNMFVLIGAMSSHDSNPSKAQVQDYTIQLLNTYATTIECIQIDTVKNILIVVLQSGHMDIWYKSTRMVGSICHLSHEISYFTHYDYNSGDNTFYFVKPEEVSQLRVIVNSNPNEGENECTVKEVNKAIAGMVACTWVENLHQLICLSINNIFYRIHFEPISEGDSETAINEEGNNIEYENFNTLYALTSKRMKELMRKAQIVEQLMEEPKNLHQRVEMEWQKQQLLSMGFKKIWKDVLKCHMEYFMEPIVQYETEDLVLRATFDRDCLQDDLNGNSMYTALYMTLICKDNLFLSIIQTAAWKLQISIEGQSLLLTLPSASDIVNKRLCFLIKHSTRKRDLLPEFCVSLITFVQHNAVYLCLSQGIDVVKNEKTYARLFSLAPQILLQGQTLGDIDGVIREFMCSAKKKFDSDTGIPMINEVLHKISHQQAKTILGIFHKSYENELNLEFKLFYLREHALHLNYDEPQQLLTLTSQKPEALLYFKLCLMHEFKSSFGNISSVENKELLQKIMQYQANVENLYGSGPLTSADMDVEGNNSAAVSLHLENLLKIYSMLRSEFNEFFR</sequence>